<gene>
    <name evidence="1" type="ORF">HOLleu_25118</name>
</gene>
<proteinExistence type="predicted"/>
<dbReference type="Proteomes" id="UP001152320">
    <property type="component" value="Chromosome 12"/>
</dbReference>
<protein>
    <submittedName>
        <fullName evidence="1">Uncharacterized protein</fullName>
    </submittedName>
</protein>
<evidence type="ECO:0000313" key="1">
    <source>
        <dbReference type="EMBL" id="KAJ8031803.1"/>
    </source>
</evidence>
<name>A0A9Q1BRL9_HOLLE</name>
<keyword evidence="2" id="KW-1185">Reference proteome</keyword>
<reference evidence="1" key="1">
    <citation type="submission" date="2021-10" db="EMBL/GenBank/DDBJ databases">
        <title>Tropical sea cucumber genome reveals ecological adaptation and Cuvierian tubules defense mechanism.</title>
        <authorList>
            <person name="Chen T."/>
        </authorList>
    </citation>
    <scope>NUCLEOTIDE SEQUENCE</scope>
    <source>
        <strain evidence="1">Nanhai2018</strain>
        <tissue evidence="1">Muscle</tissue>
    </source>
</reference>
<organism evidence="1 2">
    <name type="scientific">Holothuria leucospilota</name>
    <name type="common">Black long sea cucumber</name>
    <name type="synonym">Mertensiothuria leucospilota</name>
    <dbReference type="NCBI Taxonomy" id="206669"/>
    <lineage>
        <taxon>Eukaryota</taxon>
        <taxon>Metazoa</taxon>
        <taxon>Echinodermata</taxon>
        <taxon>Eleutherozoa</taxon>
        <taxon>Echinozoa</taxon>
        <taxon>Holothuroidea</taxon>
        <taxon>Aspidochirotacea</taxon>
        <taxon>Aspidochirotida</taxon>
        <taxon>Holothuriidae</taxon>
        <taxon>Holothuria</taxon>
    </lineage>
</organism>
<accession>A0A9Q1BRL9</accession>
<evidence type="ECO:0000313" key="2">
    <source>
        <dbReference type="Proteomes" id="UP001152320"/>
    </source>
</evidence>
<dbReference type="AlphaFoldDB" id="A0A9Q1BRL9"/>
<sequence>MSLKDGGAWLLCPPPRMPAKPVSRDPFLKKIGGCSCNTDYSRSKTDHRLLQKKKKRKR</sequence>
<comment type="caution">
    <text evidence="1">The sequence shown here is derived from an EMBL/GenBank/DDBJ whole genome shotgun (WGS) entry which is preliminary data.</text>
</comment>
<dbReference type="EMBL" id="JAIZAY010000012">
    <property type="protein sequence ID" value="KAJ8031803.1"/>
    <property type="molecule type" value="Genomic_DNA"/>
</dbReference>